<organism evidence="1 2">
    <name type="scientific">Salix suchowensis</name>
    <dbReference type="NCBI Taxonomy" id="1278906"/>
    <lineage>
        <taxon>Eukaryota</taxon>
        <taxon>Viridiplantae</taxon>
        <taxon>Streptophyta</taxon>
        <taxon>Embryophyta</taxon>
        <taxon>Tracheophyta</taxon>
        <taxon>Spermatophyta</taxon>
        <taxon>Magnoliopsida</taxon>
        <taxon>eudicotyledons</taxon>
        <taxon>Gunneridae</taxon>
        <taxon>Pentapetalae</taxon>
        <taxon>rosids</taxon>
        <taxon>fabids</taxon>
        <taxon>Malpighiales</taxon>
        <taxon>Salicaceae</taxon>
        <taxon>Saliceae</taxon>
        <taxon>Salix</taxon>
    </lineage>
</organism>
<protein>
    <submittedName>
        <fullName evidence="1">Uncharacterized protein</fullName>
    </submittedName>
</protein>
<accession>A0ABQ8ZRL3</accession>
<sequence length="96" mass="10528">MIIHQLLRIILNTHPNKSISRVAQKSTEGLRDTSGTVQELKDQAVIASCKLECGDWVIESTAQSWVSTRCQGQLLEDGEQGGCFGGVFVGFQRSMC</sequence>
<dbReference type="Proteomes" id="UP001141253">
    <property type="component" value="Chromosome 16"/>
</dbReference>
<comment type="caution">
    <text evidence="1">The sequence shown here is derived from an EMBL/GenBank/DDBJ whole genome shotgun (WGS) entry which is preliminary data.</text>
</comment>
<proteinExistence type="predicted"/>
<gene>
    <name evidence="1" type="ORF">OIU77_018070</name>
</gene>
<keyword evidence="2" id="KW-1185">Reference proteome</keyword>
<dbReference type="EMBL" id="JAPFFI010000027">
    <property type="protein sequence ID" value="KAJ6304329.1"/>
    <property type="molecule type" value="Genomic_DNA"/>
</dbReference>
<evidence type="ECO:0000313" key="2">
    <source>
        <dbReference type="Proteomes" id="UP001141253"/>
    </source>
</evidence>
<reference evidence="1" key="1">
    <citation type="submission" date="2022-10" db="EMBL/GenBank/DDBJ databases">
        <authorList>
            <person name="Hyden B.L."/>
            <person name="Feng K."/>
            <person name="Yates T."/>
            <person name="Jawdy S."/>
            <person name="Smart L.B."/>
            <person name="Muchero W."/>
        </authorList>
    </citation>
    <scope>NUCLEOTIDE SEQUENCE</scope>
    <source>
        <tissue evidence="1">Shoot tip</tissue>
    </source>
</reference>
<name>A0ABQ8ZRL3_9ROSI</name>
<reference evidence="1" key="2">
    <citation type="journal article" date="2023" name="Int. J. Mol. Sci.">
        <title>De Novo Assembly and Annotation of 11 Diverse Shrub Willow (Salix) Genomes Reveals Novel Gene Organization in Sex-Linked Regions.</title>
        <authorList>
            <person name="Hyden B."/>
            <person name="Feng K."/>
            <person name="Yates T.B."/>
            <person name="Jawdy S."/>
            <person name="Cereghino C."/>
            <person name="Smart L.B."/>
            <person name="Muchero W."/>
        </authorList>
    </citation>
    <scope>NUCLEOTIDE SEQUENCE</scope>
    <source>
        <tissue evidence="1">Shoot tip</tissue>
    </source>
</reference>
<evidence type="ECO:0000313" key="1">
    <source>
        <dbReference type="EMBL" id="KAJ6304329.1"/>
    </source>
</evidence>